<dbReference type="NCBIfam" id="NF041414">
    <property type="entry name" value="ArsI_CadI_VOC"/>
    <property type="match status" value="1"/>
</dbReference>
<keyword evidence="3" id="KW-1185">Reference proteome</keyword>
<dbReference type="InterPro" id="IPR037523">
    <property type="entry name" value="VOC_core"/>
</dbReference>
<evidence type="ECO:0000313" key="3">
    <source>
        <dbReference type="Proteomes" id="UP000321249"/>
    </source>
</evidence>
<organism evidence="2 3">
    <name type="scientific">Allosphingosinicella ginsenosidimutans</name>
    <dbReference type="NCBI Taxonomy" id="1176539"/>
    <lineage>
        <taxon>Bacteria</taxon>
        <taxon>Pseudomonadati</taxon>
        <taxon>Pseudomonadota</taxon>
        <taxon>Alphaproteobacteria</taxon>
        <taxon>Sphingomonadales</taxon>
        <taxon>Sphingomonadaceae</taxon>
        <taxon>Allosphingosinicella</taxon>
    </lineage>
</organism>
<protein>
    <submittedName>
        <fullName evidence="2">Glyoxalase/bleomycin resistance/dioxygenase family protein</fullName>
    </submittedName>
</protein>
<dbReference type="GO" id="GO:0046686">
    <property type="term" value="P:response to cadmium ion"/>
    <property type="evidence" value="ECO:0007669"/>
    <property type="project" value="TreeGrafter"/>
</dbReference>
<dbReference type="InterPro" id="IPR004360">
    <property type="entry name" value="Glyas_Fos-R_dOase_dom"/>
</dbReference>
<dbReference type="SUPFAM" id="SSF54593">
    <property type="entry name" value="Glyoxalase/Bleomycin resistance protein/Dihydroxybiphenyl dioxygenase"/>
    <property type="match status" value="1"/>
</dbReference>
<evidence type="ECO:0000259" key="1">
    <source>
        <dbReference type="PROSITE" id="PS51819"/>
    </source>
</evidence>
<feature type="domain" description="VOC" evidence="1">
    <location>
        <begin position="2"/>
        <end position="116"/>
    </location>
</feature>
<evidence type="ECO:0000313" key="2">
    <source>
        <dbReference type="EMBL" id="TXC63655.1"/>
    </source>
</evidence>
<dbReference type="PANTHER" id="PTHR41294">
    <property type="entry name" value="CADMIUM-INDUCED PROTEIN CADI"/>
    <property type="match status" value="1"/>
</dbReference>
<comment type="caution">
    <text evidence="2">The sequence shown here is derived from an EMBL/GenBank/DDBJ whole genome shotgun (WGS) entry which is preliminary data.</text>
</comment>
<dbReference type="PROSITE" id="PS51819">
    <property type="entry name" value="VOC"/>
    <property type="match status" value="1"/>
</dbReference>
<dbReference type="PANTHER" id="PTHR41294:SF1">
    <property type="entry name" value="CADMIUM-INDUCED PROTEIN CADI"/>
    <property type="match status" value="1"/>
</dbReference>
<dbReference type="Gene3D" id="3.10.180.10">
    <property type="entry name" value="2,3-Dihydroxybiphenyl 1,2-Dioxygenase, domain 1"/>
    <property type="match status" value="1"/>
</dbReference>
<sequence length="149" mass="16057">MKRLHLHVSVPDIEQAVAFYSTLFDADPCVLKHDYAKWMLDDPRVNLAVSSRARALGVDHVGVQVESPAELGAMAARLKAAGAETLDQEATTCCYAKSDKSWVTDPSGVRWETFFTHGEATVYGEDRIPDNAGASACRAPSDVTGPACC</sequence>
<proteinExistence type="predicted"/>
<dbReference type="GO" id="GO:0051213">
    <property type="term" value="F:dioxygenase activity"/>
    <property type="evidence" value="ECO:0007669"/>
    <property type="project" value="UniProtKB-KW"/>
</dbReference>
<accession>A0A5C6TUT7</accession>
<dbReference type="InterPro" id="IPR049789">
    <property type="entry name" value="ArsI/CadI-like"/>
</dbReference>
<keyword evidence="2" id="KW-0223">Dioxygenase</keyword>
<dbReference type="Proteomes" id="UP000321249">
    <property type="component" value="Unassembled WGS sequence"/>
</dbReference>
<dbReference type="EMBL" id="VOQQ01000001">
    <property type="protein sequence ID" value="TXC63655.1"/>
    <property type="molecule type" value="Genomic_DNA"/>
</dbReference>
<gene>
    <name evidence="2" type="ORF">FRZ32_08265</name>
</gene>
<dbReference type="RefSeq" id="WP_147043061.1">
    <property type="nucleotide sequence ID" value="NZ_BAABIR010000003.1"/>
</dbReference>
<dbReference type="Pfam" id="PF00903">
    <property type="entry name" value="Glyoxalase"/>
    <property type="match status" value="1"/>
</dbReference>
<dbReference type="InterPro" id="IPR052393">
    <property type="entry name" value="Cadmium-induced_rsp"/>
</dbReference>
<reference evidence="2 3" key="1">
    <citation type="journal article" date="2015" name="J. Microbiol.">
        <title>Sphingosinicella ginsenosidimutans sp. nov., with ginsenoside converting activity.</title>
        <authorList>
            <person name="Kim J.K."/>
            <person name="Kang M.S."/>
            <person name="Park S.C."/>
            <person name="Kim K.M."/>
            <person name="Choi K."/>
            <person name="Yoon M.H."/>
            <person name="Im W.T."/>
        </authorList>
    </citation>
    <scope>NUCLEOTIDE SEQUENCE [LARGE SCALE GENOMIC DNA]</scope>
    <source>
        <strain evidence="2 3">BS-11</strain>
    </source>
</reference>
<dbReference type="AlphaFoldDB" id="A0A5C6TUT7"/>
<keyword evidence="2" id="KW-0560">Oxidoreductase</keyword>
<dbReference type="InterPro" id="IPR029068">
    <property type="entry name" value="Glyas_Bleomycin-R_OHBP_Dase"/>
</dbReference>
<name>A0A5C6TUT7_9SPHN</name>
<dbReference type="OrthoDB" id="9789608at2"/>